<dbReference type="PANTHER" id="PTHR46300:SF2">
    <property type="entry name" value="CYTOCHROME P450 MONOOXYGENASE ALNH-RELATED"/>
    <property type="match status" value="1"/>
</dbReference>
<dbReference type="InterPro" id="IPR001128">
    <property type="entry name" value="Cyt_P450"/>
</dbReference>
<evidence type="ECO:0000313" key="9">
    <source>
        <dbReference type="Proteomes" id="UP000481288"/>
    </source>
</evidence>
<dbReference type="CDD" id="cd11065">
    <property type="entry name" value="CYP64-like"/>
    <property type="match status" value="1"/>
</dbReference>
<protein>
    <submittedName>
        <fullName evidence="8">Cytochrome P450 monooxygenase patI</fullName>
    </submittedName>
</protein>
<comment type="cofactor">
    <cofactor evidence="6">
        <name>heme</name>
        <dbReference type="ChEBI" id="CHEBI:30413"/>
    </cofactor>
</comment>
<keyword evidence="7" id="KW-0812">Transmembrane</keyword>
<evidence type="ECO:0000256" key="4">
    <source>
        <dbReference type="ARBA" id="ARBA00023004"/>
    </source>
</evidence>
<keyword evidence="2 6" id="KW-0479">Metal-binding</keyword>
<evidence type="ECO:0000256" key="7">
    <source>
        <dbReference type="SAM" id="Phobius"/>
    </source>
</evidence>
<evidence type="ECO:0000256" key="6">
    <source>
        <dbReference type="PIRSR" id="PIRSR602401-1"/>
    </source>
</evidence>
<dbReference type="GO" id="GO:0005506">
    <property type="term" value="F:iron ion binding"/>
    <property type="evidence" value="ECO:0007669"/>
    <property type="project" value="InterPro"/>
</dbReference>
<dbReference type="GO" id="GO:0016705">
    <property type="term" value="F:oxidoreductase activity, acting on paired donors, with incorporation or reduction of molecular oxygen"/>
    <property type="evidence" value="ECO:0007669"/>
    <property type="project" value="InterPro"/>
</dbReference>
<evidence type="ECO:0000313" key="8">
    <source>
        <dbReference type="EMBL" id="TVY53292.1"/>
    </source>
</evidence>
<proteinExistence type="inferred from homology"/>
<organism evidence="8 9">
    <name type="scientific">Lachnellula cervina</name>
    <dbReference type="NCBI Taxonomy" id="1316786"/>
    <lineage>
        <taxon>Eukaryota</taxon>
        <taxon>Fungi</taxon>
        <taxon>Dikarya</taxon>
        <taxon>Ascomycota</taxon>
        <taxon>Pezizomycotina</taxon>
        <taxon>Leotiomycetes</taxon>
        <taxon>Helotiales</taxon>
        <taxon>Lachnaceae</taxon>
        <taxon>Lachnellula</taxon>
    </lineage>
</organism>
<dbReference type="GO" id="GO:0020037">
    <property type="term" value="F:heme binding"/>
    <property type="evidence" value="ECO:0007669"/>
    <property type="project" value="InterPro"/>
</dbReference>
<keyword evidence="7" id="KW-1133">Transmembrane helix</keyword>
<dbReference type="GO" id="GO:0004497">
    <property type="term" value="F:monooxygenase activity"/>
    <property type="evidence" value="ECO:0007669"/>
    <property type="project" value="UniProtKB-KW"/>
</dbReference>
<reference evidence="8 9" key="1">
    <citation type="submission" date="2018-05" db="EMBL/GenBank/DDBJ databases">
        <title>Whole genome sequencing for identification of molecular markers to develop diagnostic detection tools for the regulated plant pathogen Lachnellula willkommii.</title>
        <authorList>
            <person name="Giroux E."/>
            <person name="Bilodeau G."/>
        </authorList>
    </citation>
    <scope>NUCLEOTIDE SEQUENCE [LARGE SCALE GENOMIC DNA]</scope>
    <source>
        <strain evidence="8 9">CBS 625.97</strain>
    </source>
</reference>
<gene>
    <name evidence="8" type="primary">patI_7</name>
    <name evidence="8" type="ORF">LCER1_G006011</name>
</gene>
<keyword evidence="7" id="KW-0472">Membrane</keyword>
<dbReference type="EMBL" id="QGMG01000475">
    <property type="protein sequence ID" value="TVY53292.1"/>
    <property type="molecule type" value="Genomic_DNA"/>
</dbReference>
<dbReference type="PANTHER" id="PTHR46300">
    <property type="entry name" value="P450, PUTATIVE (EUROFUNG)-RELATED-RELATED"/>
    <property type="match status" value="1"/>
</dbReference>
<dbReference type="InterPro" id="IPR036396">
    <property type="entry name" value="Cyt_P450_sf"/>
</dbReference>
<sequence length="570" mass="64443">MAGLFSIPLAVVAIAATALLGLYRLLQIGKRDPRMPKGPKTIPILGNLHQVPVTGLFKQFRNWSKEYGPIFTLKFGPSNVVVLCDREAIHQLLDKKGSIYSDRPYGYVGHVLTQGDQVVLSQMDASWRVKRKVIAHNFSPKQLDEKHCQVQEAEATVLMNDLLENPDGFYNHVRRYNASVFNIIVWGHRGATFDSFWAHTVYEVMEKKLPSRPNFSRKWTEAMEPGANPPVDDFKFLRHIPAWIALWKRRALLAENSMTSAWVKARGIVDQRRAKGNVRNSIADTVLDDYEKNGFPMTQHSVNNMLGELVQGGADTTASHLLTLILAFAKHPEVQKKAQKQLDSVCGVDRTPVWADFAELPYINSIIKEGMRWRPAGVTGVPHRTREDDYYKGMFIPKDSTIFVGTWAIHHTDSNYTESKKFNPERYEGFNKLANDYAGSSDWKGRDKHTPSCYVLHDDGTPPEKQNRLTSCSSLHHYGYGAGRRICPGIHAAERNMWRIAAKLLWAFEFAEPLDPVTGQVQPLDDEAYQFGILQSPLPFRVRIKVRSEAHAAVIKAELGGAMECLSRYS</sequence>
<keyword evidence="4 6" id="KW-0408">Iron</keyword>
<name>A0A7D8UNK9_9HELO</name>
<comment type="caution">
    <text evidence="8">The sequence shown here is derived from an EMBL/GenBank/DDBJ whole genome shotgun (WGS) entry which is preliminary data.</text>
</comment>
<feature type="binding site" description="axial binding residue" evidence="6">
    <location>
        <position position="487"/>
    </location>
    <ligand>
        <name>heme</name>
        <dbReference type="ChEBI" id="CHEBI:30413"/>
    </ligand>
    <ligandPart>
        <name>Fe</name>
        <dbReference type="ChEBI" id="CHEBI:18248"/>
    </ligandPart>
</feature>
<evidence type="ECO:0000256" key="3">
    <source>
        <dbReference type="ARBA" id="ARBA00023002"/>
    </source>
</evidence>
<dbReference type="Proteomes" id="UP000481288">
    <property type="component" value="Unassembled WGS sequence"/>
</dbReference>
<accession>A0A7D8UNK9</accession>
<keyword evidence="6" id="KW-0349">Heme</keyword>
<keyword evidence="9" id="KW-1185">Reference proteome</keyword>
<dbReference type="Pfam" id="PF00067">
    <property type="entry name" value="p450"/>
    <property type="match status" value="1"/>
</dbReference>
<evidence type="ECO:0000256" key="5">
    <source>
        <dbReference type="ARBA" id="ARBA00023033"/>
    </source>
</evidence>
<evidence type="ECO:0000256" key="1">
    <source>
        <dbReference type="ARBA" id="ARBA00010617"/>
    </source>
</evidence>
<dbReference type="AlphaFoldDB" id="A0A7D8UNK9"/>
<keyword evidence="5 8" id="KW-0503">Monooxygenase</keyword>
<keyword evidence="3" id="KW-0560">Oxidoreductase</keyword>
<feature type="transmembrane region" description="Helical" evidence="7">
    <location>
        <begin position="6"/>
        <end position="26"/>
    </location>
</feature>
<dbReference type="SUPFAM" id="SSF48264">
    <property type="entry name" value="Cytochrome P450"/>
    <property type="match status" value="1"/>
</dbReference>
<dbReference type="Gene3D" id="1.10.630.10">
    <property type="entry name" value="Cytochrome P450"/>
    <property type="match status" value="1"/>
</dbReference>
<dbReference type="InterPro" id="IPR050364">
    <property type="entry name" value="Cytochrome_P450_fung"/>
</dbReference>
<evidence type="ECO:0000256" key="2">
    <source>
        <dbReference type="ARBA" id="ARBA00022723"/>
    </source>
</evidence>
<dbReference type="InterPro" id="IPR002401">
    <property type="entry name" value="Cyt_P450_E_grp-I"/>
</dbReference>
<dbReference type="PRINTS" id="PR00463">
    <property type="entry name" value="EP450I"/>
</dbReference>
<comment type="similarity">
    <text evidence="1">Belongs to the cytochrome P450 family.</text>
</comment>
<dbReference type="OrthoDB" id="1103324at2759"/>